<dbReference type="PIRSF" id="PIRSF029218">
    <property type="entry name" value="ParE"/>
    <property type="match status" value="1"/>
</dbReference>
<dbReference type="EMBL" id="RSCJ01000005">
    <property type="protein sequence ID" value="RUR84137.1"/>
    <property type="molecule type" value="Genomic_DNA"/>
</dbReference>
<evidence type="ECO:0000256" key="1">
    <source>
        <dbReference type="ARBA" id="ARBA00006226"/>
    </source>
</evidence>
<evidence type="ECO:0000313" key="5">
    <source>
        <dbReference type="Proteomes" id="UP000268857"/>
    </source>
</evidence>
<organism evidence="4 5">
    <name type="scientific">Chlorogloeopsis fritschii PCC 6912</name>
    <dbReference type="NCBI Taxonomy" id="211165"/>
    <lineage>
        <taxon>Bacteria</taxon>
        <taxon>Bacillati</taxon>
        <taxon>Cyanobacteriota</taxon>
        <taxon>Cyanophyceae</taxon>
        <taxon>Nostocales</taxon>
        <taxon>Chlorogloeopsidaceae</taxon>
        <taxon>Chlorogloeopsis</taxon>
    </lineage>
</organism>
<comment type="similarity">
    <text evidence="1 3">Belongs to the RelE toxin family.</text>
</comment>
<gene>
    <name evidence="4" type="ORF">PCC6912_17310</name>
</gene>
<comment type="caution">
    <text evidence="4">The sequence shown here is derived from an EMBL/GenBank/DDBJ whole genome shotgun (WGS) entry which is preliminary data.</text>
</comment>
<evidence type="ECO:0000256" key="2">
    <source>
        <dbReference type="ARBA" id="ARBA00022649"/>
    </source>
</evidence>
<accession>A0A433NM44</accession>
<dbReference type="InterPro" id="IPR007712">
    <property type="entry name" value="RelE/ParE_toxin"/>
</dbReference>
<protein>
    <recommendedName>
        <fullName evidence="3">Toxin</fullName>
    </recommendedName>
</protein>
<evidence type="ECO:0000313" key="4">
    <source>
        <dbReference type="EMBL" id="RUR84137.1"/>
    </source>
</evidence>
<dbReference type="InterPro" id="IPR035093">
    <property type="entry name" value="RelE/ParE_toxin_dom_sf"/>
</dbReference>
<dbReference type="OrthoDB" id="9798046at2"/>
<keyword evidence="2" id="KW-1277">Toxin-antitoxin system</keyword>
<dbReference type="Proteomes" id="UP000268857">
    <property type="component" value="Unassembled WGS sequence"/>
</dbReference>
<dbReference type="RefSeq" id="WP_016873550.1">
    <property type="nucleotide sequence ID" value="NZ_AJLN01000045.1"/>
</dbReference>
<evidence type="ECO:0000256" key="3">
    <source>
        <dbReference type="PIRNR" id="PIRNR029218"/>
    </source>
</evidence>
<dbReference type="Pfam" id="PF05016">
    <property type="entry name" value="ParE_toxin"/>
    <property type="match status" value="1"/>
</dbReference>
<dbReference type="STRING" id="211165.GCA_000317285_00993"/>
<sequence length="96" mass="11553">MNRYRISRQAEQDLEDIWTYLAQQNQIVADKQIAQTLNRFPMLAQFPDLGKKRDDLMNELRSFPVKPYVVFYIKINDDIEIFRVLHQSRDIESEFS</sequence>
<dbReference type="InterPro" id="IPR051803">
    <property type="entry name" value="TA_system_RelE-like_toxin"/>
</dbReference>
<dbReference type="AlphaFoldDB" id="A0A433NM44"/>
<name>A0A433NM44_CHLFR</name>
<dbReference type="PANTHER" id="PTHR33755">
    <property type="entry name" value="TOXIN PARE1-RELATED"/>
    <property type="match status" value="1"/>
</dbReference>
<reference evidence="4 5" key="1">
    <citation type="journal article" date="2019" name="Genome Biol. Evol.">
        <title>Day and night: Metabolic profiles and evolutionary relationships of six axenic non-marine cyanobacteria.</title>
        <authorList>
            <person name="Will S.E."/>
            <person name="Henke P."/>
            <person name="Boedeker C."/>
            <person name="Huang S."/>
            <person name="Brinkmann H."/>
            <person name="Rohde M."/>
            <person name="Jarek M."/>
            <person name="Friedl T."/>
            <person name="Seufert S."/>
            <person name="Schumacher M."/>
            <person name="Overmann J."/>
            <person name="Neumann-Schaal M."/>
            <person name="Petersen J."/>
        </authorList>
    </citation>
    <scope>NUCLEOTIDE SEQUENCE [LARGE SCALE GENOMIC DNA]</scope>
    <source>
        <strain evidence="4 5">PCC 6912</strain>
    </source>
</reference>
<keyword evidence="5" id="KW-1185">Reference proteome</keyword>
<proteinExistence type="inferred from homology"/>
<dbReference type="InterPro" id="IPR028344">
    <property type="entry name" value="ParE1/4"/>
</dbReference>
<dbReference type="Gene3D" id="3.30.2310.20">
    <property type="entry name" value="RelE-like"/>
    <property type="match status" value="1"/>
</dbReference>